<dbReference type="InterPro" id="IPR025558">
    <property type="entry name" value="DUF4283"/>
</dbReference>
<dbReference type="Gramene" id="C.cajan_43649.t">
    <property type="protein sequence ID" value="C.cajan_43649.t.cds1"/>
    <property type="gene ID" value="C.cajan_43649"/>
</dbReference>
<dbReference type="EMBL" id="KQ484968">
    <property type="protein sequence ID" value="KYP33174.1"/>
    <property type="molecule type" value="Genomic_DNA"/>
</dbReference>
<accession>A0A151QSE9</accession>
<reference evidence="2" key="1">
    <citation type="journal article" date="2012" name="Nat. Biotechnol.">
        <title>Draft genome sequence of pigeonpea (Cajanus cajan), an orphan legume crop of resource-poor farmers.</title>
        <authorList>
            <person name="Varshney R.K."/>
            <person name="Chen W."/>
            <person name="Li Y."/>
            <person name="Bharti A.K."/>
            <person name="Saxena R.K."/>
            <person name="Schlueter J.A."/>
            <person name="Donoghue M.T."/>
            <person name="Azam S."/>
            <person name="Fan G."/>
            <person name="Whaley A.M."/>
            <person name="Farmer A.D."/>
            <person name="Sheridan J."/>
            <person name="Iwata A."/>
            <person name="Tuteja R."/>
            <person name="Penmetsa R.V."/>
            <person name="Wu W."/>
            <person name="Upadhyaya H.D."/>
            <person name="Yang S.P."/>
            <person name="Shah T."/>
            <person name="Saxena K.B."/>
            <person name="Michael T."/>
            <person name="McCombie W.R."/>
            <person name="Yang B."/>
            <person name="Zhang G."/>
            <person name="Yang H."/>
            <person name="Wang J."/>
            <person name="Spillane C."/>
            <person name="Cook D.R."/>
            <person name="May G.D."/>
            <person name="Xu X."/>
            <person name="Jackson S.A."/>
        </authorList>
    </citation>
    <scope>NUCLEOTIDE SEQUENCE [LARGE SCALE GENOMIC DNA]</scope>
</reference>
<sequence>MLDNKAQREWAKAGAIRLVDLSQEYFLVQFTVEEDYKHILFEGPWMIADHYIVVQQWHPFLMVSSH</sequence>
<dbReference type="Pfam" id="PF14111">
    <property type="entry name" value="DUF4283"/>
    <property type="match status" value="1"/>
</dbReference>
<dbReference type="Proteomes" id="UP000075243">
    <property type="component" value="Unassembled WGS sequence"/>
</dbReference>
<evidence type="ECO:0000313" key="3">
    <source>
        <dbReference type="Proteomes" id="UP000075243"/>
    </source>
</evidence>
<proteinExistence type="predicted"/>
<dbReference type="AlphaFoldDB" id="A0A151QSE9"/>
<evidence type="ECO:0000259" key="1">
    <source>
        <dbReference type="Pfam" id="PF14111"/>
    </source>
</evidence>
<organism evidence="2 3">
    <name type="scientific">Cajanus cajan</name>
    <name type="common">Pigeon pea</name>
    <name type="synonym">Cajanus indicus</name>
    <dbReference type="NCBI Taxonomy" id="3821"/>
    <lineage>
        <taxon>Eukaryota</taxon>
        <taxon>Viridiplantae</taxon>
        <taxon>Streptophyta</taxon>
        <taxon>Embryophyta</taxon>
        <taxon>Tracheophyta</taxon>
        <taxon>Spermatophyta</taxon>
        <taxon>Magnoliopsida</taxon>
        <taxon>eudicotyledons</taxon>
        <taxon>Gunneridae</taxon>
        <taxon>Pentapetalae</taxon>
        <taxon>rosids</taxon>
        <taxon>fabids</taxon>
        <taxon>Fabales</taxon>
        <taxon>Fabaceae</taxon>
        <taxon>Papilionoideae</taxon>
        <taxon>50 kb inversion clade</taxon>
        <taxon>NPAAA clade</taxon>
        <taxon>indigoferoid/millettioid clade</taxon>
        <taxon>Phaseoleae</taxon>
        <taxon>Cajanus</taxon>
    </lineage>
</organism>
<feature type="domain" description="DUF4283" evidence="1">
    <location>
        <begin position="5"/>
        <end position="60"/>
    </location>
</feature>
<keyword evidence="3" id="KW-1185">Reference proteome</keyword>
<name>A0A151QSE9_CAJCA</name>
<evidence type="ECO:0000313" key="2">
    <source>
        <dbReference type="EMBL" id="KYP33174.1"/>
    </source>
</evidence>
<protein>
    <recommendedName>
        <fullName evidence="1">DUF4283 domain-containing protein</fullName>
    </recommendedName>
</protein>
<gene>
    <name evidence="2" type="ORF">KK1_045993</name>
</gene>